<dbReference type="Gene3D" id="4.10.60.10">
    <property type="entry name" value="Zinc finger, CCHC-type"/>
    <property type="match status" value="1"/>
</dbReference>
<dbReference type="PROSITE" id="PS50158">
    <property type="entry name" value="ZF_CCHC"/>
    <property type="match status" value="1"/>
</dbReference>
<name>A0A6I1DVQ9_9FLAO</name>
<sequence>MKQRKDLQKYPTKSMGSTSYGIKGNPSSSSKPAFNKASATTKPEVKNDKPTNTSNSSKKCFKCQGYGHIASECPNRRVITIVENEVVEEEEEESEKEEIEEH</sequence>
<dbReference type="PANTHER" id="PTHR35046:SF9">
    <property type="entry name" value="RNA-DIRECTED DNA POLYMERASE"/>
    <property type="match status" value="1"/>
</dbReference>
<comment type="caution">
    <text evidence="3">The sequence shown here is derived from an EMBL/GenBank/DDBJ whole genome shotgun (WGS) entry which is preliminary data.</text>
</comment>
<evidence type="ECO:0000313" key="3">
    <source>
        <dbReference type="EMBL" id="KAB7524544.1"/>
    </source>
</evidence>
<dbReference type="GO" id="GO:0008270">
    <property type="term" value="F:zinc ion binding"/>
    <property type="evidence" value="ECO:0007669"/>
    <property type="project" value="InterPro"/>
</dbReference>
<dbReference type="GO" id="GO:0003676">
    <property type="term" value="F:nucleic acid binding"/>
    <property type="evidence" value="ECO:0007669"/>
    <property type="project" value="InterPro"/>
</dbReference>
<feature type="region of interest" description="Disordered" evidence="1">
    <location>
        <begin position="1"/>
        <end position="58"/>
    </location>
</feature>
<evidence type="ECO:0000256" key="1">
    <source>
        <dbReference type="SAM" id="MobiDB-lite"/>
    </source>
</evidence>
<reference evidence="3 4" key="1">
    <citation type="submission" date="2019-10" db="EMBL/GenBank/DDBJ databases">
        <title>Muricauda olearia CL-SS4 JCM15563 genome.</title>
        <authorList>
            <person name="Liu L."/>
        </authorList>
    </citation>
    <scope>NUCLEOTIDE SEQUENCE [LARGE SCALE GENOMIC DNA]</scope>
    <source>
        <strain evidence="3 4">CL-SS4</strain>
    </source>
</reference>
<dbReference type="Proteomes" id="UP000429785">
    <property type="component" value="Unassembled WGS sequence"/>
</dbReference>
<dbReference type="Pfam" id="PF00098">
    <property type="entry name" value="zf-CCHC"/>
    <property type="match status" value="1"/>
</dbReference>
<feature type="non-terminal residue" evidence="3">
    <location>
        <position position="102"/>
    </location>
</feature>
<dbReference type="InterPro" id="IPR001878">
    <property type="entry name" value="Znf_CCHC"/>
</dbReference>
<dbReference type="SMART" id="SM00343">
    <property type="entry name" value="ZnF_C2HC"/>
    <property type="match status" value="1"/>
</dbReference>
<proteinExistence type="predicted"/>
<dbReference type="InterPro" id="IPR036875">
    <property type="entry name" value="Znf_CCHC_sf"/>
</dbReference>
<gene>
    <name evidence="3" type="ORF">F8C76_17895</name>
</gene>
<dbReference type="EMBL" id="WELG01000056">
    <property type="protein sequence ID" value="KAB7524544.1"/>
    <property type="molecule type" value="Genomic_DNA"/>
</dbReference>
<feature type="compositionally biased region" description="Polar residues" evidence="1">
    <location>
        <begin position="14"/>
        <end position="41"/>
    </location>
</feature>
<feature type="domain" description="CCHC-type" evidence="2">
    <location>
        <begin position="59"/>
        <end position="75"/>
    </location>
</feature>
<dbReference type="PANTHER" id="PTHR35046">
    <property type="entry name" value="ZINC KNUCKLE (CCHC-TYPE) FAMILY PROTEIN"/>
    <property type="match status" value="1"/>
</dbReference>
<evidence type="ECO:0000259" key="2">
    <source>
        <dbReference type="PROSITE" id="PS50158"/>
    </source>
</evidence>
<dbReference type="SUPFAM" id="SSF57756">
    <property type="entry name" value="Retrovirus zinc finger-like domains"/>
    <property type="match status" value="1"/>
</dbReference>
<dbReference type="AlphaFoldDB" id="A0A6I1DVQ9"/>
<protein>
    <recommendedName>
        <fullName evidence="2">CCHC-type domain-containing protein</fullName>
    </recommendedName>
</protein>
<accession>A0A6I1DVQ9</accession>
<evidence type="ECO:0000313" key="4">
    <source>
        <dbReference type="Proteomes" id="UP000429785"/>
    </source>
</evidence>
<organism evidence="3 4">
    <name type="scientific">Flagellimonas olearia</name>
    <dbReference type="NCBI Taxonomy" id="552546"/>
    <lineage>
        <taxon>Bacteria</taxon>
        <taxon>Pseudomonadati</taxon>
        <taxon>Bacteroidota</taxon>
        <taxon>Flavobacteriia</taxon>
        <taxon>Flavobacteriales</taxon>
        <taxon>Flavobacteriaceae</taxon>
        <taxon>Flagellimonas</taxon>
    </lineage>
</organism>